<evidence type="ECO:0000256" key="5">
    <source>
        <dbReference type="SAM" id="Phobius"/>
    </source>
</evidence>
<dbReference type="Proteomes" id="UP000492821">
    <property type="component" value="Unassembled WGS sequence"/>
</dbReference>
<keyword evidence="7" id="KW-1185">Reference proteome</keyword>
<feature type="transmembrane region" description="Helical" evidence="5">
    <location>
        <begin position="28"/>
        <end position="54"/>
    </location>
</feature>
<reference evidence="8" key="2">
    <citation type="submission" date="2020-10" db="UniProtKB">
        <authorList>
            <consortium name="WormBaseParasite"/>
        </authorList>
    </citation>
    <scope>IDENTIFICATION</scope>
</reference>
<dbReference type="AlphaFoldDB" id="A0A7E4W7Y9"/>
<dbReference type="GO" id="GO:0005524">
    <property type="term" value="F:ATP binding"/>
    <property type="evidence" value="ECO:0007669"/>
    <property type="project" value="InterPro"/>
</dbReference>
<sequence>MRAVSCLTRFLYRSDLCYLFKFISISEIGLILVGALLAICSGAGLPHLVEIVGWMLNQYIFLETGEFRAKYIPLLTYFCTMAVLLAIIAFFQHVCFRMSAIKIGRRLRRRYFRNVLYQELCFFDDENFDSKEFDSAVRSLQTVIGDSLPNIILTIAQVAVAMIVSFTLAWRLAGVVAIIAFGCCIWTMILNKLIALATASLNGQNARLAKCIDDEINFVRVLNSQRWRGTLKGFLEGLLVGSTQFFPYIAWAVGAFYGNWLLDNNLMNKPTYIFVCASSLMPAWIRFAALPGHLTTLFGIAKVSRLLKKAQANPHKRESFSLNDETQAELEKRQKDVLIKLIKSEIGELPEPHYHHKSAAFSQVRRKALSHWILFPIAFLCCAMVGASAAVISVLNGRMFSMYKYKNTYPYYERGIQWGIKYFILGGTVFITGIISGTLYGWISENAIRKIRYSAMQCCHSKLLEKQALVDILTKYTTPIKAAFDNRQSAFLIGIMSIICAVLSNIPKNIIICALCAVTFGVQTISQFFVFRFADICTKHAQRASIKKGLELIDQLEEIPTETIGDSIREISKAHSRYLSFVLNKEGPAMLAQSLRFSFTLAVPQITQAFSYAIGGYFIADDYIAPFDVYRIIQAAYASVATVSTLAQFPHNFYLARLAAQHVDDLVDLGSTTISRLTSTCSTDSDDF</sequence>
<feature type="transmembrane region" description="Helical" evidence="5">
    <location>
        <begin position="422"/>
        <end position="443"/>
    </location>
</feature>
<dbReference type="GO" id="GO:0090374">
    <property type="term" value="P:oligopeptide export from mitochondrion"/>
    <property type="evidence" value="ECO:0007669"/>
    <property type="project" value="TreeGrafter"/>
</dbReference>
<keyword evidence="2 5" id="KW-0812">Transmembrane</keyword>
<dbReference type="GO" id="GO:0015421">
    <property type="term" value="F:ABC-type oligopeptide transporter activity"/>
    <property type="evidence" value="ECO:0007669"/>
    <property type="project" value="TreeGrafter"/>
</dbReference>
<accession>A0A7E4W7Y9</accession>
<feature type="transmembrane region" description="Helical" evidence="5">
    <location>
        <begin position="148"/>
        <end position="166"/>
    </location>
</feature>
<organism evidence="7 8">
    <name type="scientific">Panagrellus redivivus</name>
    <name type="common">Microworm</name>
    <dbReference type="NCBI Taxonomy" id="6233"/>
    <lineage>
        <taxon>Eukaryota</taxon>
        <taxon>Metazoa</taxon>
        <taxon>Ecdysozoa</taxon>
        <taxon>Nematoda</taxon>
        <taxon>Chromadorea</taxon>
        <taxon>Rhabditida</taxon>
        <taxon>Tylenchina</taxon>
        <taxon>Panagrolaimomorpha</taxon>
        <taxon>Panagrolaimoidea</taxon>
        <taxon>Panagrolaimidae</taxon>
        <taxon>Panagrellus</taxon>
    </lineage>
</organism>
<evidence type="ECO:0000259" key="6">
    <source>
        <dbReference type="PROSITE" id="PS50929"/>
    </source>
</evidence>
<dbReference type="InterPro" id="IPR011527">
    <property type="entry name" value="ABC1_TM_dom"/>
</dbReference>
<proteinExistence type="predicted"/>
<evidence type="ECO:0000313" key="7">
    <source>
        <dbReference type="Proteomes" id="UP000492821"/>
    </source>
</evidence>
<dbReference type="WBParaSite" id="Pan_g7195.t1">
    <property type="protein sequence ID" value="Pan_g7195.t1"/>
    <property type="gene ID" value="Pan_g7195"/>
</dbReference>
<dbReference type="SUPFAM" id="SSF90123">
    <property type="entry name" value="ABC transporter transmembrane region"/>
    <property type="match status" value="2"/>
</dbReference>
<feature type="domain" description="ABC transmembrane type-1" evidence="6">
    <location>
        <begin position="32"/>
        <end position="210"/>
    </location>
</feature>
<dbReference type="Pfam" id="PF00664">
    <property type="entry name" value="ABC_membrane"/>
    <property type="match status" value="1"/>
</dbReference>
<keyword evidence="3 5" id="KW-1133">Transmembrane helix</keyword>
<comment type="subcellular location">
    <subcellularLocation>
        <location evidence="1">Membrane</location>
        <topology evidence="1">Multi-pass membrane protein</topology>
    </subcellularLocation>
</comment>
<dbReference type="InterPro" id="IPR039421">
    <property type="entry name" value="Type_1_exporter"/>
</dbReference>
<evidence type="ECO:0000256" key="2">
    <source>
        <dbReference type="ARBA" id="ARBA00022692"/>
    </source>
</evidence>
<feature type="transmembrane region" description="Helical" evidence="5">
    <location>
        <begin position="74"/>
        <end position="96"/>
    </location>
</feature>
<dbReference type="GO" id="GO:0005743">
    <property type="term" value="C:mitochondrial inner membrane"/>
    <property type="evidence" value="ECO:0007669"/>
    <property type="project" value="TreeGrafter"/>
</dbReference>
<feature type="transmembrane region" description="Helical" evidence="5">
    <location>
        <begin position="172"/>
        <end position="190"/>
    </location>
</feature>
<dbReference type="PROSITE" id="PS50929">
    <property type="entry name" value="ABC_TM1F"/>
    <property type="match status" value="1"/>
</dbReference>
<feature type="transmembrane region" description="Helical" evidence="5">
    <location>
        <begin position="272"/>
        <end position="301"/>
    </location>
</feature>
<dbReference type="PANTHER" id="PTHR43394:SF18">
    <property type="entry name" value="ABC TRANSPORTER B FAMILY MEMBER 11-LIKE"/>
    <property type="match status" value="1"/>
</dbReference>
<name>A0A7E4W7Y9_PANRE</name>
<evidence type="ECO:0000256" key="4">
    <source>
        <dbReference type="ARBA" id="ARBA00023136"/>
    </source>
</evidence>
<evidence type="ECO:0000256" key="1">
    <source>
        <dbReference type="ARBA" id="ARBA00004141"/>
    </source>
</evidence>
<evidence type="ECO:0000256" key="3">
    <source>
        <dbReference type="ARBA" id="ARBA00022989"/>
    </source>
</evidence>
<dbReference type="PANTHER" id="PTHR43394">
    <property type="entry name" value="ATP-DEPENDENT PERMEASE MDL1, MITOCHONDRIAL"/>
    <property type="match status" value="1"/>
</dbReference>
<protein>
    <submittedName>
        <fullName evidence="8">ABC transmembrane type-1 domain-containing protein</fullName>
    </submittedName>
</protein>
<evidence type="ECO:0000313" key="8">
    <source>
        <dbReference type="WBParaSite" id="Pan_g7195.t1"/>
    </source>
</evidence>
<reference evidence="7" key="1">
    <citation type="journal article" date="2013" name="Genetics">
        <title>The draft genome and transcriptome of Panagrellus redivivus are shaped by the harsh demands of a free-living lifestyle.</title>
        <authorList>
            <person name="Srinivasan J."/>
            <person name="Dillman A.R."/>
            <person name="Macchietto M.G."/>
            <person name="Heikkinen L."/>
            <person name="Lakso M."/>
            <person name="Fracchia K.M."/>
            <person name="Antoshechkin I."/>
            <person name="Mortazavi A."/>
            <person name="Wong G."/>
            <person name="Sternberg P.W."/>
        </authorList>
    </citation>
    <scope>NUCLEOTIDE SEQUENCE [LARGE SCALE GENOMIC DNA]</scope>
    <source>
        <strain evidence="7">MT8872</strain>
    </source>
</reference>
<feature type="transmembrane region" description="Helical" evidence="5">
    <location>
        <begin position="234"/>
        <end position="260"/>
    </location>
</feature>
<dbReference type="InterPro" id="IPR036640">
    <property type="entry name" value="ABC1_TM_sf"/>
</dbReference>
<keyword evidence="4 5" id="KW-0472">Membrane</keyword>
<dbReference type="Gene3D" id="1.20.1560.10">
    <property type="entry name" value="ABC transporter type 1, transmembrane domain"/>
    <property type="match status" value="2"/>
</dbReference>
<feature type="transmembrane region" description="Helical" evidence="5">
    <location>
        <begin position="489"/>
        <end position="506"/>
    </location>
</feature>
<feature type="transmembrane region" description="Helical" evidence="5">
    <location>
        <begin position="372"/>
        <end position="395"/>
    </location>
</feature>